<keyword evidence="3 6" id="KW-1133">Transmembrane helix</keyword>
<dbReference type="FunFam" id="1.10.287.110:FF:000087">
    <property type="entry name" value="DnaJ homolog subfamily C member 4"/>
    <property type="match status" value="1"/>
</dbReference>
<dbReference type="GeneID" id="110787589"/>
<dbReference type="PROSITE" id="PS50076">
    <property type="entry name" value="DNAJ_2"/>
    <property type="match status" value="1"/>
</dbReference>
<keyword evidence="8" id="KW-1185">Reference proteome</keyword>
<dbReference type="PANTHER" id="PTHR45283:SF1">
    <property type="entry name" value="NAD(P)H-QUINONE OXIDOREDUCTASE SUBUNIT T, CHLOROPLASTIC"/>
    <property type="match status" value="1"/>
</dbReference>
<evidence type="ECO:0000313" key="9">
    <source>
        <dbReference type="RefSeq" id="XP_021847909.1"/>
    </source>
</evidence>
<keyword evidence="5" id="KW-0143">Chaperone</keyword>
<name>A0A9R0IGX0_SPIOL</name>
<dbReference type="Pfam" id="PF00226">
    <property type="entry name" value="DnaJ"/>
    <property type="match status" value="1"/>
</dbReference>
<evidence type="ECO:0000259" key="7">
    <source>
        <dbReference type="PROSITE" id="PS50076"/>
    </source>
</evidence>
<dbReference type="OrthoDB" id="445556at2759"/>
<accession>A0A9R0IGX0</accession>
<organism evidence="8 9">
    <name type="scientific">Spinacia oleracea</name>
    <name type="common">Spinach</name>
    <dbReference type="NCBI Taxonomy" id="3562"/>
    <lineage>
        <taxon>Eukaryota</taxon>
        <taxon>Viridiplantae</taxon>
        <taxon>Streptophyta</taxon>
        <taxon>Embryophyta</taxon>
        <taxon>Tracheophyta</taxon>
        <taxon>Spermatophyta</taxon>
        <taxon>Magnoliopsida</taxon>
        <taxon>eudicotyledons</taxon>
        <taxon>Gunneridae</taxon>
        <taxon>Pentapetalae</taxon>
        <taxon>Caryophyllales</taxon>
        <taxon>Chenopodiaceae</taxon>
        <taxon>Chenopodioideae</taxon>
        <taxon>Anserineae</taxon>
        <taxon>Spinacia</taxon>
    </lineage>
</organism>
<evidence type="ECO:0000256" key="4">
    <source>
        <dbReference type="ARBA" id="ARBA00023136"/>
    </source>
</evidence>
<reference evidence="9" key="2">
    <citation type="submission" date="2025-08" db="UniProtKB">
        <authorList>
            <consortium name="RefSeq"/>
        </authorList>
    </citation>
    <scope>IDENTIFICATION</scope>
    <source>
        <tissue evidence="9">Leaf</tissue>
    </source>
</reference>
<comment type="subcellular location">
    <subcellularLocation>
        <location evidence="1">Membrane</location>
        <topology evidence="1">Single-pass membrane protein</topology>
    </subcellularLocation>
</comment>
<dbReference type="KEGG" id="soe:110787589"/>
<sequence length="255" mass="29108">MAYTASPPSPVSLFLGNKDGYPIWKKQFSSILIQTTVARRKKHAKLCVFATTQDAGSQKKAGPDADTRIHWENEDEGWIGGSSSKPKEDELRAEAEKKNLMGDKFAELLNSSDSHYQFLGVLPDADLEEIKAAYRRLSKEYHPDTTSLPLKTASEQFMRLREIYNVLSDDESRRFYDWTLAQEVASRQAEKMKIKFEDPYEQDIMNYEPVPDMVDRLGGRNLDLSDQAMSALTFDAAILVFSICCIIYAIFFKEY</sequence>
<protein>
    <submittedName>
        <fullName evidence="9">NAD(P)H-quinone oxidoreductase subunit T, chloroplastic</fullName>
    </submittedName>
</protein>
<dbReference type="InterPro" id="IPR036869">
    <property type="entry name" value="J_dom_sf"/>
</dbReference>
<evidence type="ECO:0000256" key="1">
    <source>
        <dbReference type="ARBA" id="ARBA00004167"/>
    </source>
</evidence>
<keyword evidence="4 6" id="KW-0472">Membrane</keyword>
<evidence type="ECO:0000313" key="8">
    <source>
        <dbReference type="Proteomes" id="UP000813463"/>
    </source>
</evidence>
<feature type="transmembrane region" description="Helical" evidence="6">
    <location>
        <begin position="231"/>
        <end position="252"/>
    </location>
</feature>
<dbReference type="PRINTS" id="PR00625">
    <property type="entry name" value="JDOMAIN"/>
</dbReference>
<reference evidence="8" key="1">
    <citation type="journal article" date="2021" name="Nat. Commun.">
        <title>Genomic analyses provide insights into spinach domestication and the genetic basis of agronomic traits.</title>
        <authorList>
            <person name="Cai X."/>
            <person name="Sun X."/>
            <person name="Xu C."/>
            <person name="Sun H."/>
            <person name="Wang X."/>
            <person name="Ge C."/>
            <person name="Zhang Z."/>
            <person name="Wang Q."/>
            <person name="Fei Z."/>
            <person name="Jiao C."/>
            <person name="Wang Q."/>
        </authorList>
    </citation>
    <scope>NUCLEOTIDE SEQUENCE [LARGE SCALE GENOMIC DNA]</scope>
    <source>
        <strain evidence="8">cv. Varoflay</strain>
    </source>
</reference>
<evidence type="ECO:0000256" key="2">
    <source>
        <dbReference type="ARBA" id="ARBA00022692"/>
    </source>
</evidence>
<dbReference type="InterPro" id="IPR044618">
    <property type="entry name" value="NdhT-like"/>
</dbReference>
<evidence type="ECO:0000256" key="6">
    <source>
        <dbReference type="SAM" id="Phobius"/>
    </source>
</evidence>
<dbReference type="Gene3D" id="1.10.287.110">
    <property type="entry name" value="DnaJ domain"/>
    <property type="match status" value="1"/>
</dbReference>
<dbReference type="AlphaFoldDB" id="A0A9R0IGX0"/>
<dbReference type="SUPFAM" id="SSF46565">
    <property type="entry name" value="Chaperone J-domain"/>
    <property type="match status" value="1"/>
</dbReference>
<dbReference type="InterPro" id="IPR001623">
    <property type="entry name" value="DnaJ_domain"/>
</dbReference>
<gene>
    <name evidence="9" type="primary">LOC110787589</name>
</gene>
<dbReference type="PANTHER" id="PTHR45283">
    <property type="entry name" value="NAD(P)H-QUINONE OXIDOREDUCTASE SUBUNIT T, CHLOROPLASTIC"/>
    <property type="match status" value="1"/>
</dbReference>
<dbReference type="RefSeq" id="XP_021847909.1">
    <property type="nucleotide sequence ID" value="XM_021992217.2"/>
</dbReference>
<dbReference type="CDD" id="cd06257">
    <property type="entry name" value="DnaJ"/>
    <property type="match status" value="1"/>
</dbReference>
<proteinExistence type="predicted"/>
<keyword evidence="2 6" id="KW-0812">Transmembrane</keyword>
<dbReference type="Proteomes" id="UP000813463">
    <property type="component" value="Chromosome 2"/>
</dbReference>
<evidence type="ECO:0000256" key="5">
    <source>
        <dbReference type="ARBA" id="ARBA00023186"/>
    </source>
</evidence>
<dbReference type="GO" id="GO:0016020">
    <property type="term" value="C:membrane"/>
    <property type="evidence" value="ECO:0007669"/>
    <property type="project" value="UniProtKB-SubCell"/>
</dbReference>
<dbReference type="PROSITE" id="PS00636">
    <property type="entry name" value="DNAJ_1"/>
    <property type="match status" value="1"/>
</dbReference>
<evidence type="ECO:0000256" key="3">
    <source>
        <dbReference type="ARBA" id="ARBA00022989"/>
    </source>
</evidence>
<dbReference type="InterPro" id="IPR018253">
    <property type="entry name" value="DnaJ_domain_CS"/>
</dbReference>
<dbReference type="SMART" id="SM00271">
    <property type="entry name" value="DnaJ"/>
    <property type="match status" value="1"/>
</dbReference>
<feature type="domain" description="J" evidence="7">
    <location>
        <begin position="114"/>
        <end position="180"/>
    </location>
</feature>